<proteinExistence type="predicted"/>
<keyword evidence="3" id="KW-0804">Transcription</keyword>
<evidence type="ECO:0000256" key="2">
    <source>
        <dbReference type="ARBA" id="ARBA00023125"/>
    </source>
</evidence>
<evidence type="ECO:0000313" key="5">
    <source>
        <dbReference type="EMBL" id="SUU83839.1"/>
    </source>
</evidence>
<evidence type="ECO:0000313" key="6">
    <source>
        <dbReference type="Proteomes" id="UP000254343"/>
    </source>
</evidence>
<evidence type="ECO:0000256" key="1">
    <source>
        <dbReference type="ARBA" id="ARBA00023015"/>
    </source>
</evidence>
<dbReference type="Pfam" id="PF07702">
    <property type="entry name" value="UTRA"/>
    <property type="match status" value="1"/>
</dbReference>
<dbReference type="InterPro" id="IPR036388">
    <property type="entry name" value="WH-like_DNA-bd_sf"/>
</dbReference>
<keyword evidence="2" id="KW-0238">DNA-binding</keyword>
<dbReference type="PRINTS" id="PR00035">
    <property type="entry name" value="HTHGNTR"/>
</dbReference>
<dbReference type="InterPro" id="IPR000524">
    <property type="entry name" value="Tscrpt_reg_HTH_GntR"/>
</dbReference>
<dbReference type="Pfam" id="PF00392">
    <property type="entry name" value="GntR"/>
    <property type="match status" value="1"/>
</dbReference>
<dbReference type="GO" id="GO:0003677">
    <property type="term" value="F:DNA binding"/>
    <property type="evidence" value="ECO:0007669"/>
    <property type="project" value="UniProtKB-KW"/>
</dbReference>
<reference evidence="5 6" key="1">
    <citation type="submission" date="2018-06" db="EMBL/GenBank/DDBJ databases">
        <authorList>
            <consortium name="Pathogen Informatics"/>
            <person name="Doyle S."/>
        </authorList>
    </citation>
    <scope>NUCLEOTIDE SEQUENCE [LARGE SCALE GENOMIC DNA]</scope>
    <source>
        <strain evidence="5 6">NCTC12722</strain>
    </source>
</reference>
<sequence length="236" mass="26942">MLENRPLYLQARDALMRQIAEGTLQPGDFLPSEQQLAATLGISVGTVRKATEELVAQGILDRQHGRGTQIVPHTSDRSRFRFFRFIHPDGRQARLTARLLTRKTQSPNREEQHRLSLSKNDQVIVITRARSENGVPLVFERICIPAKRFERLSVESDRDMVEEIYVLYQKQCGEMVRSATDEIEYDLASSSVSKELKIAAGSPVLLVKRVAVSLANEPLEFRQSWTQALRYRSHLE</sequence>
<dbReference type="SMART" id="SM00866">
    <property type="entry name" value="UTRA"/>
    <property type="match status" value="1"/>
</dbReference>
<dbReference type="InterPro" id="IPR011663">
    <property type="entry name" value="UTRA"/>
</dbReference>
<accession>A0A380W5H8</accession>
<evidence type="ECO:0000256" key="3">
    <source>
        <dbReference type="ARBA" id="ARBA00023163"/>
    </source>
</evidence>
<organism evidence="5 6">
    <name type="scientific">Afipia felis</name>
    <name type="common">Cat scratch disease bacillus</name>
    <dbReference type="NCBI Taxonomy" id="1035"/>
    <lineage>
        <taxon>Bacteria</taxon>
        <taxon>Pseudomonadati</taxon>
        <taxon>Pseudomonadota</taxon>
        <taxon>Alphaproteobacteria</taxon>
        <taxon>Hyphomicrobiales</taxon>
        <taxon>Nitrobacteraceae</taxon>
        <taxon>Afipia</taxon>
    </lineage>
</organism>
<dbReference type="CDD" id="cd07377">
    <property type="entry name" value="WHTH_GntR"/>
    <property type="match status" value="1"/>
</dbReference>
<feature type="domain" description="HTH gntR-type" evidence="4">
    <location>
        <begin position="5"/>
        <end position="73"/>
    </location>
</feature>
<dbReference type="SMART" id="SM00345">
    <property type="entry name" value="HTH_GNTR"/>
    <property type="match status" value="1"/>
</dbReference>
<dbReference type="GO" id="GO:0003700">
    <property type="term" value="F:DNA-binding transcription factor activity"/>
    <property type="evidence" value="ECO:0007669"/>
    <property type="project" value="InterPro"/>
</dbReference>
<dbReference type="Gene3D" id="3.40.1410.10">
    <property type="entry name" value="Chorismate lyase-like"/>
    <property type="match status" value="1"/>
</dbReference>
<dbReference type="AlphaFoldDB" id="A0A380W5H8"/>
<dbReference type="InterPro" id="IPR036390">
    <property type="entry name" value="WH_DNA-bd_sf"/>
</dbReference>
<dbReference type="Gene3D" id="1.10.10.10">
    <property type="entry name" value="Winged helix-like DNA-binding domain superfamily/Winged helix DNA-binding domain"/>
    <property type="match status" value="1"/>
</dbReference>
<dbReference type="InterPro" id="IPR028978">
    <property type="entry name" value="Chorismate_lyase_/UTRA_dom_sf"/>
</dbReference>
<name>A0A380W5H8_AFIFE</name>
<dbReference type="PANTHER" id="PTHR44846:SF1">
    <property type="entry name" value="MANNOSYL-D-GLYCERATE TRANSPORT_METABOLISM SYSTEM REPRESSOR MNGR-RELATED"/>
    <property type="match status" value="1"/>
</dbReference>
<dbReference type="Proteomes" id="UP000254343">
    <property type="component" value="Unassembled WGS sequence"/>
</dbReference>
<evidence type="ECO:0000259" key="4">
    <source>
        <dbReference type="PROSITE" id="PS50949"/>
    </source>
</evidence>
<dbReference type="EMBL" id="UIGB01000001">
    <property type="protein sequence ID" value="SUU83839.1"/>
    <property type="molecule type" value="Genomic_DNA"/>
</dbReference>
<dbReference type="PROSITE" id="PS50949">
    <property type="entry name" value="HTH_GNTR"/>
    <property type="match status" value="1"/>
</dbReference>
<keyword evidence="1" id="KW-0805">Transcription regulation</keyword>
<dbReference type="SUPFAM" id="SSF64288">
    <property type="entry name" value="Chorismate lyase-like"/>
    <property type="match status" value="1"/>
</dbReference>
<dbReference type="InterPro" id="IPR050679">
    <property type="entry name" value="Bact_HTH_transcr_reg"/>
</dbReference>
<gene>
    <name evidence="5" type="primary">yvoA</name>
    <name evidence="5" type="ORF">NCTC12722_01018</name>
</gene>
<dbReference type="GO" id="GO:0045892">
    <property type="term" value="P:negative regulation of DNA-templated transcription"/>
    <property type="evidence" value="ECO:0007669"/>
    <property type="project" value="TreeGrafter"/>
</dbReference>
<dbReference type="SUPFAM" id="SSF46785">
    <property type="entry name" value="Winged helix' DNA-binding domain"/>
    <property type="match status" value="1"/>
</dbReference>
<dbReference type="PANTHER" id="PTHR44846">
    <property type="entry name" value="MANNOSYL-D-GLYCERATE TRANSPORT/METABOLISM SYSTEM REPRESSOR MNGR-RELATED"/>
    <property type="match status" value="1"/>
</dbReference>
<protein>
    <submittedName>
        <fullName evidence="5">HTH-type transcriptional repressor yvoA</fullName>
    </submittedName>
</protein>